<dbReference type="OrthoDB" id="230029at2"/>
<sequence length="461" mass="50030">MNQTRRNTLKNLSLAAGSFLLSPFLRQVELQAAGNLIAMPNRFVFIVKSSGIIPDGITPDAFKGKDSSSSLFSQDLTNVALPSSMHALEPFKDQLSIVQGLSGKMCRGGHSSWFGMMGVYMTGGEFDAGAVIRATADAELAKLNPAPFNHLGLAIRGKALSSDYGGTMYPGISAVGPGQELPFQGSPDIAYEQLFGSAVSASSGAEKRFKLQGNLLDFMVDDIRKVTKAIPSSEHGKMDAYLNAFEELQVRHSKLSSMKEQIAANAPGYSDKFTSTVEEVRQEAQFDLATAALIAGLTNVVTIRLDNVDMTYKKLGIDEHNHGIGHNEGTKSQTEYREIIQRHHSELLATMAGKLRAVPEGDGDMLDNTMIIFLSDSSDNHHGTGMEWPYLIVGGGGGKLKLPGRYLRYPKYGEKGCRTIGDWWTTLLNAFGNPIKYYGNEDLVLKQNGCSHAGPLEELLV</sequence>
<evidence type="ECO:0000313" key="2">
    <source>
        <dbReference type="EMBL" id="QDV30488.1"/>
    </source>
</evidence>
<evidence type="ECO:0000313" key="3">
    <source>
        <dbReference type="Proteomes" id="UP000315349"/>
    </source>
</evidence>
<dbReference type="KEGG" id="peh:Spb1_21770"/>
<keyword evidence="3" id="KW-1185">Reference proteome</keyword>
<dbReference type="KEGG" id="peh:Spb1_24220"/>
<organism evidence="1 3">
    <name type="scientific">Planctopirus ephydatiae</name>
    <dbReference type="NCBI Taxonomy" id="2528019"/>
    <lineage>
        <taxon>Bacteria</taxon>
        <taxon>Pseudomonadati</taxon>
        <taxon>Planctomycetota</taxon>
        <taxon>Planctomycetia</taxon>
        <taxon>Planctomycetales</taxon>
        <taxon>Planctomycetaceae</taxon>
        <taxon>Planctopirus</taxon>
    </lineage>
</organism>
<proteinExistence type="predicted"/>
<dbReference type="EMBL" id="CP036299">
    <property type="protein sequence ID" value="QDV30488.1"/>
    <property type="molecule type" value="Genomic_DNA"/>
</dbReference>
<evidence type="ECO:0008006" key="4">
    <source>
        <dbReference type="Google" id="ProtNLM"/>
    </source>
</evidence>
<gene>
    <name evidence="1" type="ORF">Spb1_21770</name>
    <name evidence="2" type="ORF">Spb1_24220</name>
</gene>
<protein>
    <recommendedName>
        <fullName evidence="4">DUF1552 domain-containing protein</fullName>
    </recommendedName>
</protein>
<dbReference type="AlphaFoldDB" id="A0A518GNZ0"/>
<dbReference type="EMBL" id="CP036299">
    <property type="protein sequence ID" value="QDV30249.1"/>
    <property type="molecule type" value="Genomic_DNA"/>
</dbReference>
<dbReference type="Proteomes" id="UP000315349">
    <property type="component" value="Chromosome"/>
</dbReference>
<name>A0A518GNZ0_9PLAN</name>
<dbReference type="InterPro" id="IPR011447">
    <property type="entry name" value="DUF1552"/>
</dbReference>
<reference evidence="1 3" key="1">
    <citation type="submission" date="2019-02" db="EMBL/GenBank/DDBJ databases">
        <title>Deep-cultivation of Planctomycetes and their phenomic and genomic characterization uncovers novel biology.</title>
        <authorList>
            <person name="Wiegand S."/>
            <person name="Jogler M."/>
            <person name="Boedeker C."/>
            <person name="Pinto D."/>
            <person name="Vollmers J."/>
            <person name="Rivas-Marin E."/>
            <person name="Kohn T."/>
            <person name="Peeters S.H."/>
            <person name="Heuer A."/>
            <person name="Rast P."/>
            <person name="Oberbeckmann S."/>
            <person name="Bunk B."/>
            <person name="Jeske O."/>
            <person name="Meyerdierks A."/>
            <person name="Storesund J.E."/>
            <person name="Kallscheuer N."/>
            <person name="Luecker S."/>
            <person name="Lage O.M."/>
            <person name="Pohl T."/>
            <person name="Merkel B.J."/>
            <person name="Hornburger P."/>
            <person name="Mueller R.-W."/>
            <person name="Bruemmer F."/>
            <person name="Labrenz M."/>
            <person name="Spormann A.M."/>
            <person name="Op den Camp H."/>
            <person name="Overmann J."/>
            <person name="Amann R."/>
            <person name="Jetten M.S.M."/>
            <person name="Mascher T."/>
            <person name="Medema M.H."/>
            <person name="Devos D.P."/>
            <person name="Kaster A.-K."/>
            <person name="Ovreas L."/>
            <person name="Rohde M."/>
            <person name="Galperin M.Y."/>
            <person name="Jogler C."/>
        </authorList>
    </citation>
    <scope>NUCLEOTIDE SEQUENCE [LARGE SCALE GENOMIC DNA]</scope>
    <source>
        <strain evidence="1 3">Spb1</strain>
    </source>
</reference>
<dbReference type="Pfam" id="PF07586">
    <property type="entry name" value="HXXSHH"/>
    <property type="match status" value="1"/>
</dbReference>
<accession>A0A518GNZ0</accession>
<evidence type="ECO:0000313" key="1">
    <source>
        <dbReference type="EMBL" id="QDV30249.1"/>
    </source>
</evidence>
<dbReference type="RefSeq" id="WP_145299309.1">
    <property type="nucleotide sequence ID" value="NZ_CP036299.1"/>
</dbReference>